<evidence type="ECO:0000313" key="3">
    <source>
        <dbReference type="EMBL" id="JAS30302.1"/>
    </source>
</evidence>
<sequence>VSVVIAVILCVAGYPTAQEHDESKLLQDLSGDTTSVQSSDSSPYDVPASSHPGLTLAITHHSPTPGQELQSTVEAEDILQGDDSGSRYKRSPQVNATDISTELESETSSDEPDTDSQQFFPSFTPLFPSPPLGHSRPFFQDTAAYSPRASFKPQDSYYFGTSSFRDLPYSQA</sequence>
<evidence type="ECO:0000256" key="1">
    <source>
        <dbReference type="SAM" id="MobiDB-lite"/>
    </source>
</evidence>
<feature type="non-terminal residue" evidence="3">
    <location>
        <position position="1"/>
    </location>
</feature>
<feature type="non-terminal residue" evidence="3">
    <location>
        <position position="172"/>
    </location>
</feature>
<feature type="chain" id="PRO_5008581598" evidence="2">
    <location>
        <begin position="18"/>
        <end position="172"/>
    </location>
</feature>
<feature type="compositionally biased region" description="Low complexity" evidence="1">
    <location>
        <begin position="115"/>
        <end position="126"/>
    </location>
</feature>
<name>A0A1B6DX96_9HEMI</name>
<protein>
    <submittedName>
        <fullName evidence="3">Uncharacterized protein</fullName>
    </submittedName>
</protein>
<feature type="region of interest" description="Disordered" evidence="1">
    <location>
        <begin position="30"/>
        <end position="140"/>
    </location>
</feature>
<accession>A0A1B6DX96</accession>
<feature type="compositionally biased region" description="Acidic residues" evidence="1">
    <location>
        <begin position="101"/>
        <end position="114"/>
    </location>
</feature>
<reference evidence="3" key="1">
    <citation type="submission" date="2015-12" db="EMBL/GenBank/DDBJ databases">
        <title>De novo transcriptome assembly of four potential Pierce s Disease insect vectors from Arizona vineyards.</title>
        <authorList>
            <person name="Tassone E.E."/>
        </authorList>
    </citation>
    <scope>NUCLEOTIDE SEQUENCE</scope>
</reference>
<keyword evidence="2" id="KW-0732">Signal</keyword>
<evidence type="ECO:0000256" key="2">
    <source>
        <dbReference type="SAM" id="SignalP"/>
    </source>
</evidence>
<gene>
    <name evidence="3" type="ORF">g.8233</name>
</gene>
<feature type="signal peptide" evidence="2">
    <location>
        <begin position="1"/>
        <end position="17"/>
    </location>
</feature>
<organism evidence="3">
    <name type="scientific">Clastoptera arizonana</name>
    <name type="common">Arizona spittle bug</name>
    <dbReference type="NCBI Taxonomy" id="38151"/>
    <lineage>
        <taxon>Eukaryota</taxon>
        <taxon>Metazoa</taxon>
        <taxon>Ecdysozoa</taxon>
        <taxon>Arthropoda</taxon>
        <taxon>Hexapoda</taxon>
        <taxon>Insecta</taxon>
        <taxon>Pterygota</taxon>
        <taxon>Neoptera</taxon>
        <taxon>Paraneoptera</taxon>
        <taxon>Hemiptera</taxon>
        <taxon>Auchenorrhyncha</taxon>
        <taxon>Cercopoidea</taxon>
        <taxon>Clastopteridae</taxon>
        <taxon>Clastoptera</taxon>
    </lineage>
</organism>
<dbReference type="EMBL" id="GEDC01006996">
    <property type="protein sequence ID" value="JAS30302.1"/>
    <property type="molecule type" value="Transcribed_RNA"/>
</dbReference>
<feature type="compositionally biased region" description="Polar residues" evidence="1">
    <location>
        <begin position="30"/>
        <end position="42"/>
    </location>
</feature>
<dbReference type="AlphaFoldDB" id="A0A1B6DX96"/>
<feature type="compositionally biased region" description="Polar residues" evidence="1">
    <location>
        <begin position="61"/>
        <end position="73"/>
    </location>
</feature>
<proteinExistence type="predicted"/>